<evidence type="ECO:0000256" key="3">
    <source>
        <dbReference type="ARBA" id="ARBA00022448"/>
    </source>
</evidence>
<dbReference type="InterPro" id="IPR027417">
    <property type="entry name" value="P-loop_NTPase"/>
</dbReference>
<dbReference type="GO" id="GO:0005524">
    <property type="term" value="F:ATP binding"/>
    <property type="evidence" value="ECO:0007669"/>
    <property type="project" value="UniProtKB-KW"/>
</dbReference>
<evidence type="ECO:0000313" key="10">
    <source>
        <dbReference type="Proteomes" id="UP000271031"/>
    </source>
</evidence>
<proteinExistence type="inferred from homology"/>
<reference evidence="9 10" key="1">
    <citation type="submission" date="2018-10" db="EMBL/GenBank/DDBJ databases">
        <title>Phylogenomics of Brevibacillus.</title>
        <authorList>
            <person name="Dunlap C."/>
        </authorList>
    </citation>
    <scope>NUCLEOTIDE SEQUENCE [LARGE SCALE GENOMIC DNA]</scope>
    <source>
        <strain evidence="9 10">JCM 15716</strain>
    </source>
</reference>
<keyword evidence="4" id="KW-1003">Cell membrane</keyword>
<dbReference type="RefSeq" id="WP_122916308.1">
    <property type="nucleotide sequence ID" value="NZ_RHHQ01000004.1"/>
</dbReference>
<dbReference type="Proteomes" id="UP000271031">
    <property type="component" value="Unassembled WGS sequence"/>
</dbReference>
<dbReference type="InterPro" id="IPR050388">
    <property type="entry name" value="ABC_Ni/Peptide_Import"/>
</dbReference>
<dbReference type="PANTHER" id="PTHR43297:SF2">
    <property type="entry name" value="DIPEPTIDE TRANSPORT ATP-BINDING PROTEIN DPPD"/>
    <property type="match status" value="1"/>
</dbReference>
<evidence type="ECO:0000256" key="7">
    <source>
        <dbReference type="ARBA" id="ARBA00023136"/>
    </source>
</evidence>
<keyword evidence="6 9" id="KW-0067">ATP-binding</keyword>
<dbReference type="PROSITE" id="PS00211">
    <property type="entry name" value="ABC_TRANSPORTER_1"/>
    <property type="match status" value="1"/>
</dbReference>
<dbReference type="NCBIfam" id="TIGR01727">
    <property type="entry name" value="oligo_HPY"/>
    <property type="match status" value="1"/>
</dbReference>
<evidence type="ECO:0000259" key="8">
    <source>
        <dbReference type="PROSITE" id="PS50893"/>
    </source>
</evidence>
<dbReference type="InterPro" id="IPR003439">
    <property type="entry name" value="ABC_transporter-like_ATP-bd"/>
</dbReference>
<gene>
    <name evidence="9" type="ORF">EDM56_02485</name>
</gene>
<keyword evidence="10" id="KW-1185">Reference proteome</keyword>
<dbReference type="Pfam" id="PF08352">
    <property type="entry name" value="oligo_HPY"/>
    <property type="match status" value="1"/>
</dbReference>
<evidence type="ECO:0000256" key="1">
    <source>
        <dbReference type="ARBA" id="ARBA00004202"/>
    </source>
</evidence>
<dbReference type="SUPFAM" id="SSF52540">
    <property type="entry name" value="P-loop containing nucleoside triphosphate hydrolases"/>
    <property type="match status" value="1"/>
</dbReference>
<evidence type="ECO:0000256" key="4">
    <source>
        <dbReference type="ARBA" id="ARBA00022475"/>
    </source>
</evidence>
<keyword evidence="3" id="KW-0813">Transport</keyword>
<evidence type="ECO:0000256" key="6">
    <source>
        <dbReference type="ARBA" id="ARBA00022840"/>
    </source>
</evidence>
<dbReference type="AlphaFoldDB" id="A0A3M8DVX8"/>
<dbReference type="PROSITE" id="PS50893">
    <property type="entry name" value="ABC_TRANSPORTER_2"/>
    <property type="match status" value="1"/>
</dbReference>
<dbReference type="Pfam" id="PF00005">
    <property type="entry name" value="ABC_tran"/>
    <property type="match status" value="1"/>
</dbReference>
<dbReference type="InterPro" id="IPR013563">
    <property type="entry name" value="Oligopep_ABC_C"/>
</dbReference>
<dbReference type="EMBL" id="RHHQ01000004">
    <property type="protein sequence ID" value="RNB91645.1"/>
    <property type="molecule type" value="Genomic_DNA"/>
</dbReference>
<organism evidence="9 10">
    <name type="scientific">Brevibacillus fluminis</name>
    <dbReference type="NCBI Taxonomy" id="511487"/>
    <lineage>
        <taxon>Bacteria</taxon>
        <taxon>Bacillati</taxon>
        <taxon>Bacillota</taxon>
        <taxon>Bacilli</taxon>
        <taxon>Bacillales</taxon>
        <taxon>Paenibacillaceae</taxon>
        <taxon>Brevibacillus</taxon>
    </lineage>
</organism>
<name>A0A3M8DVX8_9BACL</name>
<keyword evidence="7" id="KW-0472">Membrane</keyword>
<sequence>MALLEVKQHSLFFHGDERTFNILDRVSFHVEKGEILGIVGESGCGKSMLAGSIMGLYPANVARKEGSILYEGKDLLAMSAKQRERYRGEHVSMIFQNPNTSLNPVITIGKQMIDIISEHKRMSKKDAKNLAIKWLGEVGLAQAEDIFASYPHQLSGGMKQRVVIAMALSCDAELIVADEPTTALDVTTQFQILRLIKRLQKEYRVSIVIVTHNIGVAGYLCDRIMVMYAGQVIEVGPTEQILRNPVHSYTKGLLKCLPGQGKNIDELYTIPGTVPSPLDFPSGCRYSSRCQLAQPHCKEHAPQLEQLVVGIYTACFYPEKECEA</sequence>
<accession>A0A3M8DVX8</accession>
<dbReference type="PANTHER" id="PTHR43297">
    <property type="entry name" value="OLIGOPEPTIDE TRANSPORT ATP-BINDING PROTEIN APPD"/>
    <property type="match status" value="1"/>
</dbReference>
<evidence type="ECO:0000256" key="5">
    <source>
        <dbReference type="ARBA" id="ARBA00022741"/>
    </source>
</evidence>
<comment type="caution">
    <text evidence="9">The sequence shown here is derived from an EMBL/GenBank/DDBJ whole genome shotgun (WGS) entry which is preliminary data.</text>
</comment>
<dbReference type="FunFam" id="3.40.50.300:FF:000016">
    <property type="entry name" value="Oligopeptide ABC transporter ATP-binding component"/>
    <property type="match status" value="1"/>
</dbReference>
<dbReference type="InterPro" id="IPR003593">
    <property type="entry name" value="AAA+_ATPase"/>
</dbReference>
<protein>
    <submittedName>
        <fullName evidence="9">ABC transporter ATP-binding protein</fullName>
    </submittedName>
</protein>
<dbReference type="OrthoDB" id="9806285at2"/>
<dbReference type="GO" id="GO:0005886">
    <property type="term" value="C:plasma membrane"/>
    <property type="evidence" value="ECO:0007669"/>
    <property type="project" value="UniProtKB-SubCell"/>
</dbReference>
<keyword evidence="5" id="KW-0547">Nucleotide-binding</keyword>
<dbReference type="Gene3D" id="3.40.50.300">
    <property type="entry name" value="P-loop containing nucleotide triphosphate hydrolases"/>
    <property type="match status" value="1"/>
</dbReference>
<feature type="domain" description="ABC transporter" evidence="8">
    <location>
        <begin position="6"/>
        <end position="254"/>
    </location>
</feature>
<dbReference type="InterPro" id="IPR017871">
    <property type="entry name" value="ABC_transporter-like_CS"/>
</dbReference>
<evidence type="ECO:0000256" key="2">
    <source>
        <dbReference type="ARBA" id="ARBA00005417"/>
    </source>
</evidence>
<dbReference type="SMART" id="SM00382">
    <property type="entry name" value="AAA"/>
    <property type="match status" value="1"/>
</dbReference>
<comment type="similarity">
    <text evidence="2">Belongs to the ABC transporter superfamily.</text>
</comment>
<dbReference type="GO" id="GO:0015833">
    <property type="term" value="P:peptide transport"/>
    <property type="evidence" value="ECO:0007669"/>
    <property type="project" value="InterPro"/>
</dbReference>
<dbReference type="GO" id="GO:0016887">
    <property type="term" value="F:ATP hydrolysis activity"/>
    <property type="evidence" value="ECO:0007669"/>
    <property type="project" value="InterPro"/>
</dbReference>
<comment type="subcellular location">
    <subcellularLocation>
        <location evidence="1">Cell membrane</location>
        <topology evidence="1">Peripheral membrane protein</topology>
    </subcellularLocation>
</comment>
<evidence type="ECO:0000313" key="9">
    <source>
        <dbReference type="EMBL" id="RNB91645.1"/>
    </source>
</evidence>
<dbReference type="CDD" id="cd03257">
    <property type="entry name" value="ABC_NikE_OppD_transporters"/>
    <property type="match status" value="1"/>
</dbReference>